<reference evidence="1 2" key="1">
    <citation type="submission" date="2015-01" db="EMBL/GenBank/DDBJ databases">
        <title>Evolution of Trichinella species and genotypes.</title>
        <authorList>
            <person name="Korhonen P.K."/>
            <person name="Edoardo P."/>
            <person name="Giuseppe L.R."/>
            <person name="Gasser R.B."/>
        </authorList>
    </citation>
    <scope>NUCLEOTIDE SEQUENCE [LARGE SCALE GENOMIC DNA]</scope>
    <source>
        <strain evidence="1">ISS2496</strain>
    </source>
</reference>
<dbReference type="AlphaFoldDB" id="A0A0V0ZS47"/>
<organism evidence="1 2">
    <name type="scientific">Trichinella patagoniensis</name>
    <dbReference type="NCBI Taxonomy" id="990121"/>
    <lineage>
        <taxon>Eukaryota</taxon>
        <taxon>Metazoa</taxon>
        <taxon>Ecdysozoa</taxon>
        <taxon>Nematoda</taxon>
        <taxon>Enoplea</taxon>
        <taxon>Dorylaimia</taxon>
        <taxon>Trichinellida</taxon>
        <taxon>Trichinellidae</taxon>
        <taxon>Trichinella</taxon>
    </lineage>
</organism>
<evidence type="ECO:0000313" key="1">
    <source>
        <dbReference type="EMBL" id="KRY15038.1"/>
    </source>
</evidence>
<accession>A0A0V0ZS47</accession>
<dbReference type="Proteomes" id="UP000054783">
    <property type="component" value="Unassembled WGS sequence"/>
</dbReference>
<dbReference type="EMBL" id="JYDQ01000103">
    <property type="protein sequence ID" value="KRY15038.1"/>
    <property type="molecule type" value="Genomic_DNA"/>
</dbReference>
<protein>
    <submittedName>
        <fullName evidence="1">Uncharacterized protein</fullName>
    </submittedName>
</protein>
<proteinExistence type="predicted"/>
<name>A0A0V0ZS47_9BILA</name>
<keyword evidence="2" id="KW-1185">Reference proteome</keyword>
<dbReference type="OrthoDB" id="10458288at2759"/>
<gene>
    <name evidence="1" type="ORF">T12_6243</name>
</gene>
<comment type="caution">
    <text evidence="1">The sequence shown here is derived from an EMBL/GenBank/DDBJ whole genome shotgun (WGS) entry which is preliminary data.</text>
</comment>
<evidence type="ECO:0000313" key="2">
    <source>
        <dbReference type="Proteomes" id="UP000054783"/>
    </source>
</evidence>
<sequence>MPLKYKRYKFKQNLNNSIGGSKAVDIPQLLFTLKNGNESLAAYERPICAPCLPTKIINNDCISAKHMRNDDNESNTARRELLLAYVRATYSMDIRKYVFPKETRECTYGEINDIFKLSYQPKVTVFTARMEFGKINTQYGETITKCISRLKEACAKCNLGVDPEYTSKTCRFTL</sequence>